<evidence type="ECO:0000256" key="1">
    <source>
        <dbReference type="ARBA" id="ARBA00001947"/>
    </source>
</evidence>
<keyword evidence="13" id="KW-1185">Reference proteome</keyword>
<dbReference type="PROSITE" id="PS51318">
    <property type="entry name" value="TAT"/>
    <property type="match status" value="1"/>
</dbReference>
<evidence type="ECO:0000313" key="12">
    <source>
        <dbReference type="EMBL" id="BCX88001.1"/>
    </source>
</evidence>
<dbReference type="PANTHER" id="PTHR37425:SF1">
    <property type="entry name" value="OUTER MEMBRANE PROTEIN"/>
    <property type="match status" value="1"/>
</dbReference>
<evidence type="ECO:0000256" key="4">
    <source>
        <dbReference type="ARBA" id="ARBA00022723"/>
    </source>
</evidence>
<dbReference type="AlphaFoldDB" id="A0AAU9C839"/>
<evidence type="ECO:0000313" key="13">
    <source>
        <dbReference type="Proteomes" id="UP001321450"/>
    </source>
</evidence>
<keyword evidence="5" id="KW-0732">Signal</keyword>
<evidence type="ECO:0000256" key="3">
    <source>
        <dbReference type="ARBA" id="ARBA00022670"/>
    </source>
</evidence>
<sequence>MKHSLRSRPNPSRRRFLTGMAAGAVTLAALRPARARSAKPRELAFFHLHTEERLRVEYHDGHRYLPDALGEISHFLRDFRTGEVHAIDPGVLDILHALQQGTASGDRPFHIISAYRSPATNAMLRKRSKGVAKHSYHMQGRAIDIRLPGVALHHLYRAALALKRGGVGLYTQSNFIHVDTGRVRTWGA</sequence>
<dbReference type="PANTHER" id="PTHR37425">
    <property type="match status" value="1"/>
</dbReference>
<keyword evidence="9" id="KW-0961">Cell wall biogenesis/degradation</keyword>
<gene>
    <name evidence="12" type="ORF">MIN45_P0368</name>
</gene>
<evidence type="ECO:0000256" key="9">
    <source>
        <dbReference type="ARBA" id="ARBA00023316"/>
    </source>
</evidence>
<evidence type="ECO:0000256" key="8">
    <source>
        <dbReference type="ARBA" id="ARBA00023049"/>
    </source>
</evidence>
<keyword evidence="8" id="KW-0482">Metalloprotease</keyword>
<comment type="similarity">
    <text evidence="10">Belongs to the peptidase M15 family.</text>
</comment>
<dbReference type="Gene3D" id="3.30.1380.10">
    <property type="match status" value="1"/>
</dbReference>
<comment type="pathway">
    <text evidence="2">Cell wall biogenesis; cell wall polysaccharide biosynthesis.</text>
</comment>
<keyword evidence="4" id="KW-0479">Metal-binding</keyword>
<evidence type="ECO:0000256" key="5">
    <source>
        <dbReference type="ARBA" id="ARBA00022729"/>
    </source>
</evidence>
<dbReference type="GO" id="GO:0071555">
    <property type="term" value="P:cell wall organization"/>
    <property type="evidence" value="ECO:0007669"/>
    <property type="project" value="UniProtKB-KW"/>
</dbReference>
<keyword evidence="6" id="KW-0378">Hydrolase</keyword>
<evidence type="ECO:0000256" key="10">
    <source>
        <dbReference type="ARBA" id="ARBA00093448"/>
    </source>
</evidence>
<comment type="cofactor">
    <cofactor evidence="1">
        <name>Zn(2+)</name>
        <dbReference type="ChEBI" id="CHEBI:29105"/>
    </cofactor>
</comment>
<evidence type="ECO:0000256" key="6">
    <source>
        <dbReference type="ARBA" id="ARBA00022801"/>
    </source>
</evidence>
<evidence type="ECO:0000256" key="2">
    <source>
        <dbReference type="ARBA" id="ARBA00004776"/>
    </source>
</evidence>
<dbReference type="InterPro" id="IPR010275">
    <property type="entry name" value="MepK"/>
</dbReference>
<dbReference type="InterPro" id="IPR009045">
    <property type="entry name" value="Zn_M74/Hedgehog-like"/>
</dbReference>
<keyword evidence="3" id="KW-0645">Protease</keyword>
<organism evidence="12 13">
    <name type="scientific">Methylomarinovum tepidoasis</name>
    <dbReference type="NCBI Taxonomy" id="2840183"/>
    <lineage>
        <taxon>Bacteria</taxon>
        <taxon>Pseudomonadati</taxon>
        <taxon>Pseudomonadota</taxon>
        <taxon>Gammaproteobacteria</taxon>
        <taxon>Methylococcales</taxon>
        <taxon>Methylothermaceae</taxon>
        <taxon>Methylomarinovum</taxon>
    </lineage>
</organism>
<name>A0AAU9C839_9GAMM</name>
<dbReference type="GO" id="GO:0006508">
    <property type="term" value="P:proteolysis"/>
    <property type="evidence" value="ECO:0007669"/>
    <property type="project" value="UniProtKB-KW"/>
</dbReference>
<dbReference type="InterPro" id="IPR006311">
    <property type="entry name" value="TAT_signal"/>
</dbReference>
<accession>A0AAU9C839</accession>
<dbReference type="Pfam" id="PF05951">
    <property type="entry name" value="Peptidase_M15_2"/>
    <property type="match status" value="1"/>
</dbReference>
<dbReference type="KEGG" id="meiy:MIN45_P0368"/>
<dbReference type="EMBL" id="AP024718">
    <property type="protein sequence ID" value="BCX88001.1"/>
    <property type="molecule type" value="Genomic_DNA"/>
</dbReference>
<dbReference type="GO" id="GO:0046872">
    <property type="term" value="F:metal ion binding"/>
    <property type="evidence" value="ECO:0007669"/>
    <property type="project" value="UniProtKB-KW"/>
</dbReference>
<evidence type="ECO:0000256" key="11">
    <source>
        <dbReference type="ARBA" id="ARBA00093666"/>
    </source>
</evidence>
<protein>
    <recommendedName>
        <fullName evidence="11">Murein endopeptidase K</fullName>
    </recommendedName>
</protein>
<dbReference type="GO" id="GO:0008237">
    <property type="term" value="F:metallopeptidase activity"/>
    <property type="evidence" value="ECO:0007669"/>
    <property type="project" value="UniProtKB-KW"/>
</dbReference>
<dbReference type="CDD" id="cd14844">
    <property type="entry name" value="Zn-DD-carboxypeptidase_like"/>
    <property type="match status" value="1"/>
</dbReference>
<keyword evidence="7" id="KW-0862">Zinc</keyword>
<reference evidence="13" key="1">
    <citation type="journal article" date="2024" name="Int. J. Syst. Evol. Microbiol.">
        <title>Methylomarinovum tepidoasis sp. nov., a moderately thermophilic methanotroph of the family Methylothermaceae isolated from a deep-sea hydrothermal field.</title>
        <authorList>
            <person name="Hirayama H."/>
            <person name="Takaki Y."/>
            <person name="Abe M."/>
            <person name="Miyazaki M."/>
            <person name="Uematsu K."/>
            <person name="Matsui Y."/>
            <person name="Takai K."/>
        </authorList>
    </citation>
    <scope>NUCLEOTIDE SEQUENCE [LARGE SCALE GENOMIC DNA]</scope>
    <source>
        <strain evidence="13">IN45</strain>
    </source>
</reference>
<dbReference type="Proteomes" id="UP001321450">
    <property type="component" value="Chromosome"/>
</dbReference>
<evidence type="ECO:0000256" key="7">
    <source>
        <dbReference type="ARBA" id="ARBA00022833"/>
    </source>
</evidence>
<dbReference type="SUPFAM" id="SSF55166">
    <property type="entry name" value="Hedgehog/DD-peptidase"/>
    <property type="match status" value="1"/>
</dbReference>
<proteinExistence type="inferred from homology"/>